<dbReference type="EMBL" id="CP018477">
    <property type="protein sequence ID" value="ASV76878.1"/>
    <property type="molecule type" value="Genomic_DNA"/>
</dbReference>
<evidence type="ECO:0000256" key="2">
    <source>
        <dbReference type="ARBA" id="ARBA00023015"/>
    </source>
</evidence>
<keyword evidence="3" id="KW-0731">Sigma factor</keyword>
<reference evidence="7 8" key="1">
    <citation type="journal article" name="Front. Microbiol.">
        <title>Sugar Metabolism of the First Thermophilic Planctomycete Thermogutta terrifontis: Comparative Genomic and Transcriptomic Approaches.</title>
        <authorList>
            <person name="Elcheninov A.G."/>
            <person name="Menzel P."/>
            <person name="Gudbergsdottir S.R."/>
            <person name="Slesarev A.I."/>
            <person name="Kadnikov V.V."/>
            <person name="Krogh A."/>
            <person name="Bonch-Osmolovskaya E.A."/>
            <person name="Peng X."/>
            <person name="Kublanov I.V."/>
        </authorList>
    </citation>
    <scope>NUCLEOTIDE SEQUENCE [LARGE SCALE GENOMIC DNA]</scope>
    <source>
        <strain evidence="7 8">R1</strain>
    </source>
</reference>
<dbReference type="InterPro" id="IPR013325">
    <property type="entry name" value="RNA_pol_sigma_r2"/>
</dbReference>
<dbReference type="InterPro" id="IPR039425">
    <property type="entry name" value="RNA_pol_sigma-70-like"/>
</dbReference>
<protein>
    <submittedName>
        <fullName evidence="7">RNA polymerase sigma-54 factor RpoN</fullName>
    </submittedName>
</protein>
<keyword evidence="2" id="KW-0805">Transcription regulation</keyword>
<evidence type="ECO:0000259" key="6">
    <source>
        <dbReference type="Pfam" id="PF08281"/>
    </source>
</evidence>
<evidence type="ECO:0000259" key="5">
    <source>
        <dbReference type="Pfam" id="PF04542"/>
    </source>
</evidence>
<accession>A0A286RLN7</accession>
<dbReference type="KEGG" id="ttf:THTE_4277"/>
<dbReference type="NCBIfam" id="TIGR02937">
    <property type="entry name" value="sigma70-ECF"/>
    <property type="match status" value="1"/>
</dbReference>
<name>A0A286RLN7_9BACT</name>
<dbReference type="CDD" id="cd06171">
    <property type="entry name" value="Sigma70_r4"/>
    <property type="match status" value="1"/>
</dbReference>
<dbReference type="Pfam" id="PF04542">
    <property type="entry name" value="Sigma70_r2"/>
    <property type="match status" value="1"/>
</dbReference>
<dbReference type="Gene3D" id="1.10.1740.10">
    <property type="match status" value="1"/>
</dbReference>
<dbReference type="PANTHER" id="PTHR43133:SF51">
    <property type="entry name" value="RNA POLYMERASE SIGMA FACTOR"/>
    <property type="match status" value="1"/>
</dbReference>
<dbReference type="SUPFAM" id="SSF88946">
    <property type="entry name" value="Sigma2 domain of RNA polymerase sigma factors"/>
    <property type="match status" value="1"/>
</dbReference>
<feature type="domain" description="RNA polymerase sigma-70 region 2" evidence="5">
    <location>
        <begin position="31"/>
        <end position="97"/>
    </location>
</feature>
<dbReference type="InterPro" id="IPR036388">
    <property type="entry name" value="WH-like_DNA-bd_sf"/>
</dbReference>
<keyword evidence="8" id="KW-1185">Reference proteome</keyword>
<dbReference type="InterPro" id="IPR007627">
    <property type="entry name" value="RNA_pol_sigma70_r2"/>
</dbReference>
<dbReference type="GO" id="GO:0003677">
    <property type="term" value="F:DNA binding"/>
    <property type="evidence" value="ECO:0007669"/>
    <property type="project" value="InterPro"/>
</dbReference>
<dbReference type="RefSeq" id="WP_095416562.1">
    <property type="nucleotide sequence ID" value="NZ_CP018477.1"/>
</dbReference>
<sequence length="221" mass="25202">MSLSEENSPSLSDEQLLEDARKGDFSAFEALVNRYERRIYALARRIVSRPHDAEEVVQQTFLTLLEHLDDFRGDSAFSTWLLRIATNHALALLRRQAVRATLPLEGGSHVNEENGLPLPQAIAEWRESPEEILARKETRELVENALQSLDEKYRLVFVLRDIEGLSTAETARLLNISEANAKIRLMRARLMLREKLTHLFGDPEKAYAPHHHDELDDAAGN</sequence>
<comment type="similarity">
    <text evidence="1">Belongs to the sigma-70 factor family. ECF subfamily.</text>
</comment>
<keyword evidence="4" id="KW-0804">Transcription</keyword>
<dbReference type="GO" id="GO:0016987">
    <property type="term" value="F:sigma factor activity"/>
    <property type="evidence" value="ECO:0007669"/>
    <property type="project" value="UniProtKB-KW"/>
</dbReference>
<feature type="domain" description="RNA polymerase sigma factor 70 region 4 type 2" evidence="6">
    <location>
        <begin position="140"/>
        <end position="192"/>
    </location>
</feature>
<evidence type="ECO:0000313" key="8">
    <source>
        <dbReference type="Proteomes" id="UP000215086"/>
    </source>
</evidence>
<evidence type="ECO:0000256" key="1">
    <source>
        <dbReference type="ARBA" id="ARBA00010641"/>
    </source>
</evidence>
<dbReference type="InterPro" id="IPR013249">
    <property type="entry name" value="RNA_pol_sigma70_r4_t2"/>
</dbReference>
<dbReference type="Proteomes" id="UP000215086">
    <property type="component" value="Chromosome"/>
</dbReference>
<evidence type="ECO:0000256" key="3">
    <source>
        <dbReference type="ARBA" id="ARBA00023082"/>
    </source>
</evidence>
<gene>
    <name evidence="7" type="ORF">THTE_4277</name>
</gene>
<organism evidence="7 8">
    <name type="scientific">Thermogutta terrifontis</name>
    <dbReference type="NCBI Taxonomy" id="1331910"/>
    <lineage>
        <taxon>Bacteria</taxon>
        <taxon>Pseudomonadati</taxon>
        <taxon>Planctomycetota</taxon>
        <taxon>Planctomycetia</taxon>
        <taxon>Pirellulales</taxon>
        <taxon>Thermoguttaceae</taxon>
        <taxon>Thermogutta</taxon>
    </lineage>
</organism>
<dbReference type="Gene3D" id="1.10.10.10">
    <property type="entry name" value="Winged helix-like DNA-binding domain superfamily/Winged helix DNA-binding domain"/>
    <property type="match status" value="1"/>
</dbReference>
<dbReference type="AlphaFoldDB" id="A0A286RLN7"/>
<dbReference type="SUPFAM" id="SSF88659">
    <property type="entry name" value="Sigma3 and sigma4 domains of RNA polymerase sigma factors"/>
    <property type="match status" value="1"/>
</dbReference>
<evidence type="ECO:0000313" key="7">
    <source>
        <dbReference type="EMBL" id="ASV76878.1"/>
    </source>
</evidence>
<dbReference type="OrthoDB" id="9780326at2"/>
<dbReference type="Pfam" id="PF08281">
    <property type="entry name" value="Sigma70_r4_2"/>
    <property type="match status" value="1"/>
</dbReference>
<evidence type="ECO:0000256" key="4">
    <source>
        <dbReference type="ARBA" id="ARBA00023163"/>
    </source>
</evidence>
<dbReference type="GO" id="GO:0006352">
    <property type="term" value="P:DNA-templated transcription initiation"/>
    <property type="evidence" value="ECO:0007669"/>
    <property type="project" value="InterPro"/>
</dbReference>
<proteinExistence type="inferred from homology"/>
<dbReference type="InterPro" id="IPR013324">
    <property type="entry name" value="RNA_pol_sigma_r3/r4-like"/>
</dbReference>
<dbReference type="InterPro" id="IPR014284">
    <property type="entry name" value="RNA_pol_sigma-70_dom"/>
</dbReference>
<dbReference type="PANTHER" id="PTHR43133">
    <property type="entry name" value="RNA POLYMERASE ECF-TYPE SIGMA FACTO"/>
    <property type="match status" value="1"/>
</dbReference>